<dbReference type="Proteomes" id="UP000070501">
    <property type="component" value="Unassembled WGS sequence"/>
</dbReference>
<organism evidence="1 2">
    <name type="scientific">Microdochium bolleyi</name>
    <dbReference type="NCBI Taxonomy" id="196109"/>
    <lineage>
        <taxon>Eukaryota</taxon>
        <taxon>Fungi</taxon>
        <taxon>Dikarya</taxon>
        <taxon>Ascomycota</taxon>
        <taxon>Pezizomycotina</taxon>
        <taxon>Sordariomycetes</taxon>
        <taxon>Xylariomycetidae</taxon>
        <taxon>Xylariales</taxon>
        <taxon>Microdochiaceae</taxon>
        <taxon>Microdochium</taxon>
    </lineage>
</organism>
<evidence type="ECO:0000313" key="2">
    <source>
        <dbReference type="Proteomes" id="UP000070501"/>
    </source>
</evidence>
<gene>
    <name evidence="1" type="ORF">Micbo1qcDRAFT_163500</name>
</gene>
<proteinExistence type="predicted"/>
<dbReference type="AlphaFoldDB" id="A0A136J0X7"/>
<dbReference type="EMBL" id="KQ964251">
    <property type="protein sequence ID" value="KXJ90848.1"/>
    <property type="molecule type" value="Genomic_DNA"/>
</dbReference>
<dbReference type="InParanoid" id="A0A136J0X7"/>
<evidence type="ECO:0000313" key="1">
    <source>
        <dbReference type="EMBL" id="KXJ90848.1"/>
    </source>
</evidence>
<protein>
    <submittedName>
        <fullName evidence="1">Uncharacterized protein</fullName>
    </submittedName>
</protein>
<name>A0A136J0X7_9PEZI</name>
<keyword evidence="2" id="KW-1185">Reference proteome</keyword>
<sequence length="193" mass="21168">MVGYHISDLRQGEKIGVGLLGAVVRPTARVRLLKKGIVATKRIVNYMHSSADSLGSCGSHSAHWRLHYPISKSRLEDLRRPHVLSAARKQLWPGCMKVTLRVVLSSSEEAIEWLAPQALINPAWGRSCLPVCGKPAAISLWYFGGMHSKDCPTECNLMVLARHTVSHWILMQSLGCGVWPLAAVSTHEAATIS</sequence>
<accession>A0A136J0X7</accession>
<reference evidence="2" key="1">
    <citation type="submission" date="2016-02" db="EMBL/GenBank/DDBJ databases">
        <title>Draft genome sequence of Microdochium bolleyi, a fungal endophyte of beachgrass.</title>
        <authorList>
            <consortium name="DOE Joint Genome Institute"/>
            <person name="David A.S."/>
            <person name="May G."/>
            <person name="Haridas S."/>
            <person name="Lim J."/>
            <person name="Wang M."/>
            <person name="Labutti K."/>
            <person name="Lipzen A."/>
            <person name="Barry K."/>
            <person name="Grigoriev I.V."/>
        </authorList>
    </citation>
    <scope>NUCLEOTIDE SEQUENCE [LARGE SCALE GENOMIC DNA]</scope>
    <source>
        <strain evidence="2">J235TASD1</strain>
    </source>
</reference>